<reference evidence="1" key="2">
    <citation type="journal article" date="2015" name="Fish Shellfish Immunol.">
        <title>Early steps in the European eel (Anguilla anguilla)-Vibrio vulnificus interaction in the gills: Role of the RtxA13 toxin.</title>
        <authorList>
            <person name="Callol A."/>
            <person name="Pajuelo D."/>
            <person name="Ebbesson L."/>
            <person name="Teles M."/>
            <person name="MacKenzie S."/>
            <person name="Amaro C."/>
        </authorList>
    </citation>
    <scope>NUCLEOTIDE SEQUENCE</scope>
</reference>
<accession>A0A0E9QKV4</accession>
<organism evidence="1">
    <name type="scientific">Anguilla anguilla</name>
    <name type="common">European freshwater eel</name>
    <name type="synonym">Muraena anguilla</name>
    <dbReference type="NCBI Taxonomy" id="7936"/>
    <lineage>
        <taxon>Eukaryota</taxon>
        <taxon>Metazoa</taxon>
        <taxon>Chordata</taxon>
        <taxon>Craniata</taxon>
        <taxon>Vertebrata</taxon>
        <taxon>Euteleostomi</taxon>
        <taxon>Actinopterygii</taxon>
        <taxon>Neopterygii</taxon>
        <taxon>Teleostei</taxon>
        <taxon>Anguilliformes</taxon>
        <taxon>Anguillidae</taxon>
        <taxon>Anguilla</taxon>
    </lineage>
</organism>
<reference evidence="1" key="1">
    <citation type="submission" date="2014-11" db="EMBL/GenBank/DDBJ databases">
        <authorList>
            <person name="Amaro Gonzalez C."/>
        </authorList>
    </citation>
    <scope>NUCLEOTIDE SEQUENCE</scope>
</reference>
<evidence type="ECO:0000313" key="1">
    <source>
        <dbReference type="EMBL" id="JAH17516.1"/>
    </source>
</evidence>
<dbReference type="AlphaFoldDB" id="A0A0E9QKV4"/>
<name>A0A0E9QKV4_ANGAN</name>
<proteinExistence type="predicted"/>
<sequence>MYYAFLTPYKRTNVKLGVIPIHVTMYKLQKYTLTIL</sequence>
<protein>
    <submittedName>
        <fullName evidence="1">Uncharacterized protein</fullName>
    </submittedName>
</protein>
<dbReference type="EMBL" id="GBXM01091061">
    <property type="protein sequence ID" value="JAH17516.1"/>
    <property type="molecule type" value="Transcribed_RNA"/>
</dbReference>